<evidence type="ECO:0000313" key="1">
    <source>
        <dbReference type="EMBL" id="MCX2838681.1"/>
    </source>
</evidence>
<accession>A0A9X3CXK1</accession>
<sequence>MGAKIGIFRWQGLEDSPQKFSKVLRKSTRPNCNVHQLKGWVSARIANPRQLWEIAERDLEKIDEKISVHLWQNLRPSLPRHGANPRQHCEISEKGLEKINEITSVYLWQNSSRVFPERCKSAPAKGLVSARIINPRQHCEISKKGLEKIDEKISVHLWQNRSNFPARIANLRQL</sequence>
<proteinExistence type="predicted"/>
<protein>
    <submittedName>
        <fullName evidence="1">Uncharacterized protein</fullName>
    </submittedName>
</protein>
<dbReference type="AlphaFoldDB" id="A0A9X3CXK1"/>
<gene>
    <name evidence="1" type="ORF">OQ279_11040</name>
</gene>
<keyword evidence="2" id="KW-1185">Reference proteome</keyword>
<dbReference type="EMBL" id="JAPJDA010000016">
    <property type="protein sequence ID" value="MCX2838681.1"/>
    <property type="molecule type" value="Genomic_DNA"/>
</dbReference>
<reference evidence="1" key="1">
    <citation type="submission" date="2022-11" db="EMBL/GenBank/DDBJ databases">
        <title>Salinimicrobium profundisediminis sp. nov., isolated from deep-sea sediment of the Mariana Trench.</title>
        <authorList>
            <person name="Fu H."/>
        </authorList>
    </citation>
    <scope>NUCLEOTIDE SEQUENCE</scope>
    <source>
        <strain evidence="1">MT39</strain>
    </source>
</reference>
<name>A0A9X3CXK1_9FLAO</name>
<evidence type="ECO:0000313" key="2">
    <source>
        <dbReference type="Proteomes" id="UP001148482"/>
    </source>
</evidence>
<comment type="caution">
    <text evidence="1">The sequence shown here is derived from an EMBL/GenBank/DDBJ whole genome shotgun (WGS) entry which is preliminary data.</text>
</comment>
<dbReference type="Proteomes" id="UP001148482">
    <property type="component" value="Unassembled WGS sequence"/>
</dbReference>
<dbReference type="RefSeq" id="WP_266069980.1">
    <property type="nucleotide sequence ID" value="NZ_JAPJDA010000016.1"/>
</dbReference>
<organism evidence="1 2">
    <name type="scientific">Salinimicrobium profundisediminis</name>
    <dbReference type="NCBI Taxonomy" id="2994553"/>
    <lineage>
        <taxon>Bacteria</taxon>
        <taxon>Pseudomonadati</taxon>
        <taxon>Bacteroidota</taxon>
        <taxon>Flavobacteriia</taxon>
        <taxon>Flavobacteriales</taxon>
        <taxon>Flavobacteriaceae</taxon>
        <taxon>Salinimicrobium</taxon>
    </lineage>
</organism>